<evidence type="ECO:0000256" key="6">
    <source>
        <dbReference type="ARBA" id="ARBA00022989"/>
    </source>
</evidence>
<comment type="similarity">
    <text evidence="2">Belongs to the BCCT transporter (TC 2.A.15) family.</text>
</comment>
<evidence type="ECO:0000256" key="8">
    <source>
        <dbReference type="SAM" id="Phobius"/>
    </source>
</evidence>
<organism evidence="9 10">
    <name type="scientific">Candidatus Flavonifractor intestinipullorum</name>
    <dbReference type="NCBI Taxonomy" id="2838587"/>
    <lineage>
        <taxon>Bacteria</taxon>
        <taxon>Bacillati</taxon>
        <taxon>Bacillota</taxon>
        <taxon>Clostridia</taxon>
        <taxon>Eubacteriales</taxon>
        <taxon>Oscillospiraceae</taxon>
        <taxon>Flavonifractor</taxon>
    </lineage>
</organism>
<feature type="transmembrane region" description="Helical" evidence="8">
    <location>
        <begin position="90"/>
        <end position="111"/>
    </location>
</feature>
<feature type="transmembrane region" description="Helical" evidence="8">
    <location>
        <begin position="262"/>
        <end position="279"/>
    </location>
</feature>
<feature type="transmembrane region" description="Helical" evidence="8">
    <location>
        <begin position="9"/>
        <end position="29"/>
    </location>
</feature>
<feature type="transmembrane region" description="Helical" evidence="8">
    <location>
        <begin position="402"/>
        <end position="425"/>
    </location>
</feature>
<dbReference type="Proteomes" id="UP000824208">
    <property type="component" value="Unassembled WGS sequence"/>
</dbReference>
<keyword evidence="6 8" id="KW-1133">Transmembrane helix</keyword>
<dbReference type="InterPro" id="IPR000060">
    <property type="entry name" value="BCCT_transptr"/>
</dbReference>
<keyword evidence="5 8" id="KW-0812">Transmembrane</keyword>
<evidence type="ECO:0000256" key="3">
    <source>
        <dbReference type="ARBA" id="ARBA00022448"/>
    </source>
</evidence>
<evidence type="ECO:0000313" key="10">
    <source>
        <dbReference type="Proteomes" id="UP000824208"/>
    </source>
</evidence>
<gene>
    <name evidence="9" type="ORF">H9714_01250</name>
</gene>
<dbReference type="Pfam" id="PF02028">
    <property type="entry name" value="BCCT"/>
    <property type="match status" value="1"/>
</dbReference>
<sequence>MNDSKKPGLNFTFVVSVAICVLVVLWGVVSSSTFEAAGTTAFNFLSGNFSWFYVLAMTIFVVFSIWIGFLSKYRKIRLGPDDSRPEYSTVSWFGMLFSAGMGIGLVFWGVAEPLTFWSAPPDVDPATVEAASFAFRKAFLHWGLHPWAGYCVLGLAMAYFQFRRGKPGLVSSVFYPLLGEKGVKGPVGKIIDILAVFATAAGIATSLGLGAMQINSGLNLVFGVPKNNLVVFIIVAVITVIYIWTALAGVDKGIKLVCDTNIIIAGCLMVVCLIIGPTVDILRNLLEGVGQYVMTFPGSAMEMGAFSENPSWYGTWTVFYWAWWIAWAPFTGGFIARISKGRTIQEFIAGVLLLPAGASFIWFAIFGTMGINVGNQVGLEAVKEMVADTSTTLFLVLQHYPLATILSVIVVVLLCTFFITSANSATFVLGMMSSEGDLNPSNSRKFIWGVLQAALALVLMLCTTNGLNMLQTISIVAAFPFAFILLFAIVAVMKGLKTDPAVKK</sequence>
<dbReference type="GO" id="GO:0005886">
    <property type="term" value="C:plasma membrane"/>
    <property type="evidence" value="ECO:0007669"/>
    <property type="project" value="UniProtKB-SubCell"/>
</dbReference>
<dbReference type="PANTHER" id="PTHR30047:SF7">
    <property type="entry name" value="HIGH-AFFINITY CHOLINE TRANSPORT PROTEIN"/>
    <property type="match status" value="1"/>
</dbReference>
<feature type="transmembrane region" description="Helical" evidence="8">
    <location>
        <begin position="348"/>
        <end position="371"/>
    </location>
</feature>
<dbReference type="GO" id="GO:0022857">
    <property type="term" value="F:transmembrane transporter activity"/>
    <property type="evidence" value="ECO:0007669"/>
    <property type="project" value="InterPro"/>
</dbReference>
<keyword evidence="3" id="KW-0813">Transport</keyword>
<evidence type="ECO:0000313" key="9">
    <source>
        <dbReference type="EMBL" id="HJB56158.1"/>
    </source>
</evidence>
<feature type="transmembrane region" description="Helical" evidence="8">
    <location>
        <begin position="144"/>
        <end position="162"/>
    </location>
</feature>
<proteinExistence type="inferred from homology"/>
<keyword evidence="4" id="KW-1003">Cell membrane</keyword>
<dbReference type="EMBL" id="DWYC01000014">
    <property type="protein sequence ID" value="HJB56158.1"/>
    <property type="molecule type" value="Genomic_DNA"/>
</dbReference>
<accession>A0A9D2S423</accession>
<dbReference type="NCBIfam" id="TIGR00842">
    <property type="entry name" value="bcct"/>
    <property type="match status" value="1"/>
</dbReference>
<dbReference type="PANTHER" id="PTHR30047">
    <property type="entry name" value="HIGH-AFFINITY CHOLINE TRANSPORT PROTEIN-RELATED"/>
    <property type="match status" value="1"/>
</dbReference>
<feature type="transmembrane region" description="Helical" evidence="8">
    <location>
        <begin position="190"/>
        <end position="209"/>
    </location>
</feature>
<feature type="transmembrane region" description="Helical" evidence="8">
    <location>
        <begin position="229"/>
        <end position="250"/>
    </location>
</feature>
<evidence type="ECO:0000256" key="2">
    <source>
        <dbReference type="ARBA" id="ARBA00005658"/>
    </source>
</evidence>
<name>A0A9D2S423_9FIRM</name>
<reference evidence="9" key="2">
    <citation type="submission" date="2021-04" db="EMBL/GenBank/DDBJ databases">
        <authorList>
            <person name="Gilroy R."/>
        </authorList>
    </citation>
    <scope>NUCLEOTIDE SEQUENCE</scope>
    <source>
        <strain evidence="9">CHK189-11263</strain>
    </source>
</reference>
<feature type="transmembrane region" description="Helical" evidence="8">
    <location>
        <begin position="49"/>
        <end position="69"/>
    </location>
</feature>
<evidence type="ECO:0000256" key="4">
    <source>
        <dbReference type="ARBA" id="ARBA00022475"/>
    </source>
</evidence>
<evidence type="ECO:0000256" key="7">
    <source>
        <dbReference type="ARBA" id="ARBA00023136"/>
    </source>
</evidence>
<feature type="transmembrane region" description="Helical" evidence="8">
    <location>
        <begin position="473"/>
        <end position="496"/>
    </location>
</feature>
<comment type="subcellular location">
    <subcellularLocation>
        <location evidence="1">Cell membrane</location>
        <topology evidence="1">Multi-pass membrane protein</topology>
    </subcellularLocation>
</comment>
<reference evidence="9" key="1">
    <citation type="journal article" date="2021" name="PeerJ">
        <title>Extensive microbial diversity within the chicken gut microbiome revealed by metagenomics and culture.</title>
        <authorList>
            <person name="Gilroy R."/>
            <person name="Ravi A."/>
            <person name="Getino M."/>
            <person name="Pursley I."/>
            <person name="Horton D.L."/>
            <person name="Alikhan N.F."/>
            <person name="Baker D."/>
            <person name="Gharbi K."/>
            <person name="Hall N."/>
            <person name="Watson M."/>
            <person name="Adriaenssens E.M."/>
            <person name="Foster-Nyarko E."/>
            <person name="Jarju S."/>
            <person name="Secka A."/>
            <person name="Antonio M."/>
            <person name="Oren A."/>
            <person name="Chaudhuri R.R."/>
            <person name="La Ragione R."/>
            <person name="Hildebrand F."/>
            <person name="Pallen M.J."/>
        </authorList>
    </citation>
    <scope>NUCLEOTIDE SEQUENCE</scope>
    <source>
        <strain evidence="9">CHK189-11263</strain>
    </source>
</reference>
<evidence type="ECO:0000256" key="5">
    <source>
        <dbReference type="ARBA" id="ARBA00022692"/>
    </source>
</evidence>
<dbReference type="AlphaFoldDB" id="A0A9D2S423"/>
<keyword evidence="7 8" id="KW-0472">Membrane</keyword>
<protein>
    <submittedName>
        <fullName evidence="9">BCCT family transporter</fullName>
    </submittedName>
</protein>
<comment type="caution">
    <text evidence="9">The sequence shown here is derived from an EMBL/GenBank/DDBJ whole genome shotgun (WGS) entry which is preliminary data.</text>
</comment>
<evidence type="ECO:0000256" key="1">
    <source>
        <dbReference type="ARBA" id="ARBA00004651"/>
    </source>
</evidence>
<feature type="transmembrane region" description="Helical" evidence="8">
    <location>
        <begin position="318"/>
        <end position="336"/>
    </location>
</feature>
<feature type="transmembrane region" description="Helical" evidence="8">
    <location>
        <begin position="446"/>
        <end position="467"/>
    </location>
</feature>